<dbReference type="STRING" id="1434072.SAMN05216210_0210"/>
<accession>A0A1H2E1A2</accession>
<proteinExistence type="predicted"/>
<feature type="region of interest" description="Disordered" evidence="1">
    <location>
        <begin position="268"/>
        <end position="291"/>
    </location>
</feature>
<feature type="signal peptide" evidence="2">
    <location>
        <begin position="1"/>
        <end position="22"/>
    </location>
</feature>
<feature type="compositionally biased region" description="Low complexity" evidence="1">
    <location>
        <begin position="276"/>
        <end position="291"/>
    </location>
</feature>
<organism evidence="3 4">
    <name type="scientific">Halopseudomonas salegens</name>
    <dbReference type="NCBI Taxonomy" id="1434072"/>
    <lineage>
        <taxon>Bacteria</taxon>
        <taxon>Pseudomonadati</taxon>
        <taxon>Pseudomonadota</taxon>
        <taxon>Gammaproteobacteria</taxon>
        <taxon>Pseudomonadales</taxon>
        <taxon>Pseudomonadaceae</taxon>
        <taxon>Halopseudomonas</taxon>
    </lineage>
</organism>
<evidence type="ECO:0000256" key="1">
    <source>
        <dbReference type="SAM" id="MobiDB-lite"/>
    </source>
</evidence>
<protein>
    <recommendedName>
        <fullName evidence="5">FecR family protein</fullName>
    </recommendedName>
</protein>
<evidence type="ECO:0000313" key="3">
    <source>
        <dbReference type="EMBL" id="SDT88853.1"/>
    </source>
</evidence>
<feature type="chain" id="PRO_5009272604" description="FecR family protein" evidence="2">
    <location>
        <begin position="23"/>
        <end position="291"/>
    </location>
</feature>
<gene>
    <name evidence="3" type="ORF">SAMN05216210_0210</name>
</gene>
<reference evidence="4" key="1">
    <citation type="submission" date="2016-10" db="EMBL/GenBank/DDBJ databases">
        <authorList>
            <person name="Varghese N."/>
            <person name="Submissions S."/>
        </authorList>
    </citation>
    <scope>NUCLEOTIDE SEQUENCE [LARGE SCALE GENOMIC DNA]</scope>
    <source>
        <strain evidence="4">CECT 8338</strain>
    </source>
</reference>
<evidence type="ECO:0000313" key="4">
    <source>
        <dbReference type="Proteomes" id="UP000243924"/>
    </source>
</evidence>
<dbReference type="Proteomes" id="UP000243924">
    <property type="component" value="Chromosome I"/>
</dbReference>
<name>A0A1H2E1A2_9GAMM</name>
<dbReference type="EMBL" id="LT629787">
    <property type="protein sequence ID" value="SDT88853.1"/>
    <property type="molecule type" value="Genomic_DNA"/>
</dbReference>
<evidence type="ECO:0000256" key="2">
    <source>
        <dbReference type="SAM" id="SignalP"/>
    </source>
</evidence>
<keyword evidence="4" id="KW-1185">Reference proteome</keyword>
<evidence type="ECO:0008006" key="5">
    <source>
        <dbReference type="Google" id="ProtNLM"/>
    </source>
</evidence>
<dbReference type="AlphaFoldDB" id="A0A1H2E1A2"/>
<dbReference type="RefSeq" id="WP_157719043.1">
    <property type="nucleotide sequence ID" value="NZ_LT629787.1"/>
</dbReference>
<sequence>MRNFFLSLCMIAIIVGVSPAHADEAAGPIGIVAIQTGQMKAIRDGETITLAVGDLVFEGDELTTGDDSFAKVILTGDETNNINLGKNARLKMTSYKVSEAGEVLGGHFEAVSGFYTMSLLGLREGADFSFATDVATLKVAGTSWAIDTAGNMVCTSGQLIITHAATGKTFTVNPGQMFSLHGFQNNPVVSTASEAIMRNIDGATKYYQVNESTKKVLHERLGGEADGRVTTMSVDLSTGNIYADSEFESFMEFAGTAIYAVGRQFPSNTSSSGTNQTPPQGSGGPAPASGT</sequence>
<keyword evidence="2" id="KW-0732">Signal</keyword>